<dbReference type="Proteomes" id="UP001575105">
    <property type="component" value="Unassembled WGS sequence"/>
</dbReference>
<keyword evidence="1" id="KW-0472">Membrane</keyword>
<feature type="transmembrane region" description="Helical" evidence="1">
    <location>
        <begin position="6"/>
        <end position="29"/>
    </location>
</feature>
<keyword evidence="3" id="KW-1185">Reference proteome</keyword>
<comment type="caution">
    <text evidence="2">The sequence shown here is derived from an EMBL/GenBank/DDBJ whole genome shotgun (WGS) entry which is preliminary data.</text>
</comment>
<dbReference type="RefSeq" id="WP_425344890.1">
    <property type="nucleotide sequence ID" value="NZ_JBGUBD010000003.1"/>
</dbReference>
<evidence type="ECO:0000313" key="2">
    <source>
        <dbReference type="EMBL" id="MFA9477966.1"/>
    </source>
</evidence>
<keyword evidence="1" id="KW-0812">Transmembrane</keyword>
<accession>A0ABV4U355</accession>
<dbReference type="EMBL" id="JBGUBD010000003">
    <property type="protein sequence ID" value="MFA9477966.1"/>
    <property type="molecule type" value="Genomic_DNA"/>
</dbReference>
<evidence type="ECO:0000313" key="3">
    <source>
        <dbReference type="Proteomes" id="UP001575105"/>
    </source>
</evidence>
<reference evidence="2 3" key="1">
    <citation type="submission" date="2024-08" db="EMBL/GenBank/DDBJ databases">
        <title>Whole-genome sequencing of halo(alkali)philic microorganisms from hypersaline lakes.</title>
        <authorList>
            <person name="Sorokin D.Y."/>
            <person name="Merkel A.Y."/>
            <person name="Messina E."/>
            <person name="Yakimov M."/>
        </authorList>
    </citation>
    <scope>NUCLEOTIDE SEQUENCE [LARGE SCALE GENOMIC DNA]</scope>
    <source>
        <strain evidence="2 3">AB-hyl4</strain>
    </source>
</reference>
<gene>
    <name evidence="2" type="ORF">ACERK3_06600</name>
</gene>
<evidence type="ECO:0000256" key="1">
    <source>
        <dbReference type="SAM" id="Phobius"/>
    </source>
</evidence>
<evidence type="ECO:0008006" key="4">
    <source>
        <dbReference type="Google" id="ProtNLM"/>
    </source>
</evidence>
<keyword evidence="1" id="KW-1133">Transmembrane helix</keyword>
<protein>
    <recommendedName>
        <fullName evidence="4">Flp pilus-assembly TadG-like N-terminal domain-containing protein</fullName>
    </recommendedName>
</protein>
<name>A0ABV4U355_9BACT</name>
<organism evidence="2 3">
    <name type="scientific">Natronomicrosphaera hydrolytica</name>
    <dbReference type="NCBI Taxonomy" id="3242702"/>
    <lineage>
        <taxon>Bacteria</taxon>
        <taxon>Pseudomonadati</taxon>
        <taxon>Planctomycetota</taxon>
        <taxon>Phycisphaerae</taxon>
        <taxon>Phycisphaerales</taxon>
        <taxon>Phycisphaeraceae</taxon>
        <taxon>Natronomicrosphaera</taxon>
    </lineage>
</organism>
<proteinExistence type="predicted"/>
<sequence length="163" mass="17128">MQGNLTTAAWIFGGAMVVASLVLVIGIFFSVNMAMNRADATARQHAQAMERAGVTAGDSARATTEAAIERIEALVTDDVLAAVEGHANSIETAGQTLREAFESPLAVSVTTDEDTPMTVSVTTDDAAPMTVQMGRPLEINQPVVIEGTHGEDRALSVHTSLFE</sequence>